<keyword evidence="2" id="KW-1185">Reference proteome</keyword>
<dbReference type="KEGG" id="ero:EROM_080430"/>
<dbReference type="Proteomes" id="UP000010094">
    <property type="component" value="Chromosome VIII"/>
</dbReference>
<accession>I7AFH2</accession>
<dbReference type="SUPFAM" id="SSF49785">
    <property type="entry name" value="Galactose-binding domain-like"/>
    <property type="match status" value="1"/>
</dbReference>
<reference evidence="1 2" key="1">
    <citation type="journal article" date="2012" name="Proc. Natl. Acad. Sci. U.S.A.">
        <title>Gain and loss of multiple functionally related, horizontally transferred genes in the reduced genomes of two microsporidian parasites.</title>
        <authorList>
            <person name="Pombert J.-F."/>
            <person name="Selman M."/>
            <person name="Burki F."/>
            <person name="Bardell F.T."/>
            <person name="Farinelli L."/>
            <person name="Solter L.F."/>
            <person name="Whitman D.W."/>
            <person name="Weiss L.M."/>
            <person name="Corradi N."/>
            <person name="Keeling P.J."/>
        </authorList>
    </citation>
    <scope>NUCLEOTIDE SEQUENCE [LARGE SCALE GENOMIC DNA]</scope>
    <source>
        <strain evidence="1 2">SJ-2008</strain>
    </source>
</reference>
<name>I7AFH2_ENCRO</name>
<dbReference type="AlphaFoldDB" id="I7AFH2"/>
<gene>
    <name evidence="1" type="ordered locus">EROM_080430</name>
</gene>
<dbReference type="EMBL" id="CP003525">
    <property type="protein sequence ID" value="AFN83465.1"/>
    <property type="molecule type" value="Genomic_DNA"/>
</dbReference>
<organism evidence="1 2">
    <name type="scientific">Encephalitozoon romaleae (strain SJ-2008)</name>
    <name type="common">Microsporidian parasite</name>
    <dbReference type="NCBI Taxonomy" id="1178016"/>
    <lineage>
        <taxon>Eukaryota</taxon>
        <taxon>Fungi</taxon>
        <taxon>Fungi incertae sedis</taxon>
        <taxon>Microsporidia</taxon>
        <taxon>Unikaryonidae</taxon>
        <taxon>Encephalitozoon</taxon>
    </lineage>
</organism>
<dbReference type="VEuPathDB" id="MicrosporidiaDB:EROM_080430"/>
<evidence type="ECO:0000313" key="2">
    <source>
        <dbReference type="Proteomes" id="UP000010094"/>
    </source>
</evidence>
<sequence length="131" mass="15253">MDSRMIVDMKKIIDDVETSSNQSQAWCMFDTNEDTCWFSGHGTQQSIDIYLKQTLYLQKIRIFFQRGFHCTKGKGYAASNHFSGYTRMEFHNGGSMGCLDINRDGDHIKIVLEEGADMYNRYCIYRISLDF</sequence>
<dbReference type="OrthoDB" id="10052260at2759"/>
<proteinExistence type="predicted"/>
<evidence type="ECO:0000313" key="1">
    <source>
        <dbReference type="EMBL" id="AFN83465.1"/>
    </source>
</evidence>
<dbReference type="HOGENOM" id="CLU_2146577_0_0_1"/>
<protein>
    <submittedName>
        <fullName evidence="1">Uncharacterized protein</fullName>
    </submittedName>
</protein>
<dbReference type="GeneID" id="20521779"/>
<dbReference type="InterPro" id="IPR008979">
    <property type="entry name" value="Galactose-bd-like_sf"/>
</dbReference>
<dbReference type="RefSeq" id="XP_009264962.1">
    <property type="nucleotide sequence ID" value="XM_009266687.1"/>
</dbReference>